<feature type="compositionally biased region" description="Low complexity" evidence="4">
    <location>
        <begin position="158"/>
        <end position="168"/>
    </location>
</feature>
<keyword evidence="1" id="KW-0238">DNA-binding</keyword>
<feature type="compositionally biased region" description="Basic and acidic residues" evidence="4">
    <location>
        <begin position="213"/>
        <end position="223"/>
    </location>
</feature>
<dbReference type="PROSITE" id="PS50888">
    <property type="entry name" value="BHLH"/>
    <property type="match status" value="1"/>
</dbReference>
<gene>
    <name evidence="6" type="ORF">ZYGR_0AV01810</name>
</gene>
<organism evidence="6 7">
    <name type="scientific">Zygosaccharomyces rouxii</name>
    <dbReference type="NCBI Taxonomy" id="4956"/>
    <lineage>
        <taxon>Eukaryota</taxon>
        <taxon>Fungi</taxon>
        <taxon>Dikarya</taxon>
        <taxon>Ascomycota</taxon>
        <taxon>Saccharomycotina</taxon>
        <taxon>Saccharomycetes</taxon>
        <taxon>Saccharomycetales</taxon>
        <taxon>Saccharomycetaceae</taxon>
        <taxon>Zygosaccharomyces</taxon>
    </lineage>
</organism>
<feature type="compositionally biased region" description="Low complexity" evidence="4">
    <location>
        <begin position="41"/>
        <end position="52"/>
    </location>
</feature>
<dbReference type="AlphaFoldDB" id="A0A1Q3AIK5"/>
<dbReference type="InterPro" id="IPR011598">
    <property type="entry name" value="bHLH_dom"/>
</dbReference>
<dbReference type="GO" id="GO:0005634">
    <property type="term" value="C:nucleus"/>
    <property type="evidence" value="ECO:0007669"/>
    <property type="project" value="TreeGrafter"/>
</dbReference>
<evidence type="ECO:0000313" key="6">
    <source>
        <dbReference type="EMBL" id="GAV55549.1"/>
    </source>
</evidence>
<dbReference type="OrthoDB" id="71302at2759"/>
<accession>A0A1Q3AIK5</accession>
<dbReference type="EMBL" id="BDGX01000048">
    <property type="protein sequence ID" value="GAV55549.1"/>
    <property type="molecule type" value="Genomic_DNA"/>
</dbReference>
<feature type="compositionally biased region" description="Gly residues" evidence="4">
    <location>
        <begin position="87"/>
        <end position="104"/>
    </location>
</feature>
<feature type="domain" description="BHLH" evidence="5">
    <location>
        <begin position="209"/>
        <end position="257"/>
    </location>
</feature>
<feature type="coiled-coil region" evidence="3">
    <location>
        <begin position="286"/>
        <end position="320"/>
    </location>
</feature>
<dbReference type="PANTHER" id="PTHR47787">
    <property type="entry name" value="CENTROMERE-BINDING PROTEIN 1"/>
    <property type="match status" value="1"/>
</dbReference>
<feature type="region of interest" description="Disordered" evidence="4">
    <location>
        <begin position="1"/>
        <end position="223"/>
    </location>
</feature>
<reference evidence="6 7" key="1">
    <citation type="submission" date="2016-08" db="EMBL/GenBank/DDBJ databases">
        <title>Draft genome sequence of allopolyploid Zygosaccharomyces rouxii.</title>
        <authorList>
            <person name="Watanabe J."/>
            <person name="Uehara K."/>
            <person name="Mogi Y."/>
            <person name="Tsukioka Y."/>
        </authorList>
    </citation>
    <scope>NUCLEOTIDE SEQUENCE [LARGE SCALE GENOMIC DNA]</scope>
    <source>
        <strain evidence="6 7">NBRC 110957</strain>
    </source>
</reference>
<dbReference type="SUPFAM" id="SSF47459">
    <property type="entry name" value="HLH, helix-loop-helix DNA-binding domain"/>
    <property type="match status" value="1"/>
</dbReference>
<dbReference type="SMART" id="SM00353">
    <property type="entry name" value="HLH"/>
    <property type="match status" value="1"/>
</dbReference>
<evidence type="ECO:0000313" key="7">
    <source>
        <dbReference type="Proteomes" id="UP000187013"/>
    </source>
</evidence>
<dbReference type="InterPro" id="IPR036638">
    <property type="entry name" value="HLH_DNA-bd_sf"/>
</dbReference>
<comment type="caution">
    <text evidence="6">The sequence shown here is derived from an EMBL/GenBank/DDBJ whole genome shotgun (WGS) entry which is preliminary data.</text>
</comment>
<keyword evidence="2" id="KW-0539">Nucleus</keyword>
<keyword evidence="3" id="KW-0175">Coiled coil</keyword>
<dbReference type="CDD" id="cd11398">
    <property type="entry name" value="bHLHzip_scCBP1"/>
    <property type="match status" value="1"/>
</dbReference>
<dbReference type="PANTHER" id="PTHR47787:SF1">
    <property type="entry name" value="CENTROMERE-BINDING PROTEIN 1"/>
    <property type="match status" value="1"/>
</dbReference>
<dbReference type="Gene3D" id="4.10.280.10">
    <property type="entry name" value="Helix-loop-helix DNA-binding domain"/>
    <property type="match status" value="1"/>
</dbReference>
<dbReference type="GO" id="GO:0003700">
    <property type="term" value="F:DNA-binding transcription factor activity"/>
    <property type="evidence" value="ECO:0007669"/>
    <property type="project" value="InterPro"/>
</dbReference>
<dbReference type="Proteomes" id="UP000187013">
    <property type="component" value="Unassembled WGS sequence"/>
</dbReference>
<feature type="compositionally biased region" description="Basic and acidic residues" evidence="4">
    <location>
        <begin position="1"/>
        <end position="20"/>
    </location>
</feature>
<name>A0A1Q3AIK5_ZYGRO</name>
<sequence length="320" mass="34860">MSKREHGEEDEAIKRQKQDDNIDAALLNEGEAQGGSQQYETAATAAAVAHAAYGDLIQHPGDEGKSGGAGAGADDDDEEEGEEHHGGGGAHTHTGGEGGNGVNEGGEDDEEDEEDEEDVDDQIKDPDHVPEDDDDENNHAKQAHRRGSGSIKNGLGGNASAHSGSGSADVDFQDAAGGDEDEEDEEKKMFARRTRRAPAATGSDEWRKQRKDSHKEVERRRRENINTAINKLSELLPVKESSKATVLARAAEYIQKLKETESANIDKWTLQKLLSEQNQSRLSTANERLQDELGRAYKEIESLRQRLKEAGVEVETTNEN</sequence>
<evidence type="ECO:0000256" key="4">
    <source>
        <dbReference type="SAM" id="MobiDB-lite"/>
    </source>
</evidence>
<protein>
    <recommendedName>
        <fullName evidence="5">BHLH domain-containing protein</fullName>
    </recommendedName>
</protein>
<evidence type="ECO:0000256" key="2">
    <source>
        <dbReference type="ARBA" id="ARBA00023242"/>
    </source>
</evidence>
<evidence type="ECO:0000256" key="3">
    <source>
        <dbReference type="SAM" id="Coils"/>
    </source>
</evidence>
<dbReference type="GO" id="GO:0046983">
    <property type="term" value="F:protein dimerization activity"/>
    <property type="evidence" value="ECO:0007669"/>
    <property type="project" value="InterPro"/>
</dbReference>
<evidence type="ECO:0000259" key="5">
    <source>
        <dbReference type="PROSITE" id="PS50888"/>
    </source>
</evidence>
<proteinExistence type="predicted"/>
<evidence type="ECO:0000256" key="1">
    <source>
        <dbReference type="ARBA" id="ARBA00023125"/>
    </source>
</evidence>
<dbReference type="InterPro" id="IPR047206">
    <property type="entry name" value="bHLHzip_scCBP1-like"/>
</dbReference>
<feature type="compositionally biased region" description="Acidic residues" evidence="4">
    <location>
        <begin position="105"/>
        <end position="120"/>
    </location>
</feature>
<dbReference type="Pfam" id="PF00010">
    <property type="entry name" value="HLH"/>
    <property type="match status" value="1"/>
</dbReference>
<dbReference type="GO" id="GO:0003677">
    <property type="term" value="F:DNA binding"/>
    <property type="evidence" value="ECO:0007669"/>
    <property type="project" value="UniProtKB-KW"/>
</dbReference>